<accession>A0A9Q1C2E6</accession>
<dbReference type="AlphaFoldDB" id="A0A9Q1C2E6"/>
<dbReference type="Proteomes" id="UP001152320">
    <property type="component" value="Chromosome 8"/>
</dbReference>
<evidence type="ECO:0000313" key="2">
    <source>
        <dbReference type="Proteomes" id="UP001152320"/>
    </source>
</evidence>
<sequence>MRYGKGKNPIIFGGGERSSGVTGGQTLKTSLTRYLKKVGSLDEFHTLYVDALW</sequence>
<gene>
    <name evidence="1" type="ORF">HOLleu_18850</name>
</gene>
<proteinExistence type="predicted"/>
<protein>
    <submittedName>
        <fullName evidence="1">Uncharacterized protein</fullName>
    </submittedName>
</protein>
<evidence type="ECO:0000313" key="1">
    <source>
        <dbReference type="EMBL" id="KAJ8037908.1"/>
    </source>
</evidence>
<organism evidence="1 2">
    <name type="scientific">Holothuria leucospilota</name>
    <name type="common">Black long sea cucumber</name>
    <name type="synonym">Mertensiothuria leucospilota</name>
    <dbReference type="NCBI Taxonomy" id="206669"/>
    <lineage>
        <taxon>Eukaryota</taxon>
        <taxon>Metazoa</taxon>
        <taxon>Echinodermata</taxon>
        <taxon>Eleutherozoa</taxon>
        <taxon>Echinozoa</taxon>
        <taxon>Holothuroidea</taxon>
        <taxon>Aspidochirotacea</taxon>
        <taxon>Aspidochirotida</taxon>
        <taxon>Holothuriidae</taxon>
        <taxon>Holothuria</taxon>
    </lineage>
</organism>
<name>A0A9Q1C2E6_HOLLE</name>
<comment type="caution">
    <text evidence="1">The sequence shown here is derived from an EMBL/GenBank/DDBJ whole genome shotgun (WGS) entry which is preliminary data.</text>
</comment>
<reference evidence="1" key="1">
    <citation type="submission" date="2021-10" db="EMBL/GenBank/DDBJ databases">
        <title>Tropical sea cucumber genome reveals ecological adaptation and Cuvierian tubules defense mechanism.</title>
        <authorList>
            <person name="Chen T."/>
        </authorList>
    </citation>
    <scope>NUCLEOTIDE SEQUENCE</scope>
    <source>
        <strain evidence="1">Nanhai2018</strain>
        <tissue evidence="1">Muscle</tissue>
    </source>
</reference>
<keyword evidence="2" id="KW-1185">Reference proteome</keyword>
<dbReference type="EMBL" id="JAIZAY010000008">
    <property type="protein sequence ID" value="KAJ8037908.1"/>
    <property type="molecule type" value="Genomic_DNA"/>
</dbReference>